<proteinExistence type="predicted"/>
<evidence type="ECO:0000313" key="3">
    <source>
        <dbReference type="Proteomes" id="UP000037685"/>
    </source>
</evidence>
<evidence type="ECO:0000313" key="2">
    <source>
        <dbReference type="EMBL" id="KOX90468.1"/>
    </source>
</evidence>
<dbReference type="PANTHER" id="PTHR35841">
    <property type="entry name" value="PHOSPHONATES-BINDING PERIPLASMIC PROTEIN"/>
    <property type="match status" value="1"/>
</dbReference>
<feature type="chain" id="PRO_5005831179" evidence="1">
    <location>
        <begin position="23"/>
        <end position="277"/>
    </location>
</feature>
<feature type="signal peptide" evidence="1">
    <location>
        <begin position="1"/>
        <end position="22"/>
    </location>
</feature>
<dbReference type="AlphaFoldDB" id="A0A0M9AFQ1"/>
<dbReference type="RefSeq" id="WP_053768033.1">
    <property type="nucleotide sequence ID" value="NZ_LHCI01000106.1"/>
</dbReference>
<protein>
    <submittedName>
        <fullName evidence="2">ABC transporter, phosphonate, periplasmic substrate-binding protein</fullName>
    </submittedName>
</protein>
<dbReference type="Proteomes" id="UP000037685">
    <property type="component" value="Unassembled WGS sequence"/>
</dbReference>
<organism evidence="2 3">
    <name type="scientific">Thermus aquaticus</name>
    <dbReference type="NCBI Taxonomy" id="271"/>
    <lineage>
        <taxon>Bacteria</taxon>
        <taxon>Thermotogati</taxon>
        <taxon>Deinococcota</taxon>
        <taxon>Deinococci</taxon>
        <taxon>Thermales</taxon>
        <taxon>Thermaceae</taxon>
        <taxon>Thermus</taxon>
    </lineage>
</organism>
<keyword evidence="1" id="KW-0732">Signal</keyword>
<dbReference type="Gene3D" id="3.40.190.10">
    <property type="entry name" value="Periplasmic binding protein-like II"/>
    <property type="match status" value="2"/>
</dbReference>
<name>A0A0M9AFQ1_THEAQ</name>
<dbReference type="PANTHER" id="PTHR35841:SF1">
    <property type="entry name" value="PHOSPHONATES-BINDING PERIPLASMIC PROTEIN"/>
    <property type="match status" value="1"/>
</dbReference>
<evidence type="ECO:0000256" key="1">
    <source>
        <dbReference type="SAM" id="SignalP"/>
    </source>
</evidence>
<accession>A0A0M9AFQ1</accession>
<dbReference type="SUPFAM" id="SSF53850">
    <property type="entry name" value="Periplasmic binding protein-like II"/>
    <property type="match status" value="1"/>
</dbReference>
<reference evidence="2 3" key="1">
    <citation type="submission" date="2015-07" db="EMBL/GenBank/DDBJ databases">
        <authorList>
            <person name="Noorani M."/>
        </authorList>
    </citation>
    <scope>NUCLEOTIDE SEQUENCE [LARGE SCALE GENOMIC DNA]</scope>
    <source>
        <strain evidence="3">ATCC 25104 / DSM 625 / JCM 10724 / NBRC 103206 / NCIMB 11243 / YT-1</strain>
    </source>
</reference>
<dbReference type="Pfam" id="PF12974">
    <property type="entry name" value="Phosphonate-bd"/>
    <property type="match status" value="1"/>
</dbReference>
<gene>
    <name evidence="2" type="ORF">BVI061214_01659</name>
</gene>
<dbReference type="PATRIC" id="fig|271.14.peg.1730"/>
<comment type="caution">
    <text evidence="2">The sequence shown here is derived from an EMBL/GenBank/DDBJ whole genome shotgun (WGS) entry which is preliminary data.</text>
</comment>
<sequence length="277" mass="30104">MRLLLLCFLLVACARPPQVALAPPYRIGVAGGEVRVVVAGMRSPQEAEPYRVLARGLGEVLGVRVEVFGRRTYAGVLEALRRREAEMGFLCSLAAGVGVEEGFLEVILATQPKVPYRSLILVRADGPYRKLEQLAGKPFAFTDPLSNTGHAWPRLAARDLGEGFFARAFFTYGHDRALMALKEGLAEGAAVDAVVYEALGMPGLRPLWEGPQDPAPPVVVLKGLPQGSKERLRQAILAFAATPKGREALKALYLEGFVPATGEAYRLVYRRAREVLP</sequence>
<dbReference type="EMBL" id="LHCI01000106">
    <property type="protein sequence ID" value="KOX90468.1"/>
    <property type="molecule type" value="Genomic_DNA"/>
</dbReference>